<evidence type="ECO:0000313" key="3">
    <source>
        <dbReference type="Proteomes" id="UP000823860"/>
    </source>
</evidence>
<dbReference type="AlphaFoldDB" id="A0A9D2HS78"/>
<reference evidence="2" key="2">
    <citation type="submission" date="2021-04" db="EMBL/GenBank/DDBJ databases">
        <authorList>
            <person name="Gilroy R."/>
        </authorList>
    </citation>
    <scope>NUCLEOTIDE SEQUENCE</scope>
    <source>
        <strain evidence="2">ChiHecec1B25-7008</strain>
    </source>
</reference>
<keyword evidence="1" id="KW-0732">Signal</keyword>
<dbReference type="EMBL" id="DWZE01000066">
    <property type="protein sequence ID" value="HJA83426.1"/>
    <property type="molecule type" value="Genomic_DNA"/>
</dbReference>
<feature type="chain" id="PRO_5038548477" evidence="1">
    <location>
        <begin position="22"/>
        <end position="538"/>
    </location>
</feature>
<evidence type="ECO:0000313" key="2">
    <source>
        <dbReference type="EMBL" id="HJA83426.1"/>
    </source>
</evidence>
<organism evidence="2 3">
    <name type="scientific">Candidatus Bacteroides intestinavium</name>
    <dbReference type="NCBI Taxonomy" id="2838469"/>
    <lineage>
        <taxon>Bacteria</taxon>
        <taxon>Pseudomonadati</taxon>
        <taxon>Bacteroidota</taxon>
        <taxon>Bacteroidia</taxon>
        <taxon>Bacteroidales</taxon>
        <taxon>Bacteroidaceae</taxon>
        <taxon>Bacteroides</taxon>
    </lineage>
</organism>
<name>A0A9D2HS78_9BACE</name>
<sequence>MKNRHLIPAVLLLWASAGLRAQTVADSLTQAVADSPAQVVDSLVQAQDSVVQPVDSLAAPVAVVPADTTTVIEGDTLALQPLDSVAADTVRRRPPRPSLPASMRPYFVLKVTRDDGARGFRLDTVSRAYERLIGVLDYLNDPSTPERYIRLTPDYYRLFLPLTYYERPIARLSDVSRPSPGPDTLKAAAVCPLWTDTLAFTRQERADEATDRALLAAYLGHMDLVRFTEAQIEAGPTYRDNIEREERSRPSVLKLFKSESMRYVKPDDADVVIHKPNWWVTGGSGSLQFSQSHISDNWYNGGEGTHSLLGNLQLYANYNDREKWQWESLMDAKLGFISAPSDEYHNYLVNNDQLRIASKVGLQAIKNWYYTLHTEFKTQFCNGYGANSQTLSAAFLSPAYWTTGLGMDFKLNKPKATLSVVLSPLTYTMKIVTNPDVDEVSFGLDEGATTAHDFGSQVQANLTWQAFSFLSVTSRFDYLTSYETVRIEWENTFNFTLNRYLSAKLYVYGRFDDGVAPAENGSYFQINENFGFGLNYTW</sequence>
<dbReference type="InterPro" id="IPR021428">
    <property type="entry name" value="DUF3078"/>
</dbReference>
<reference evidence="2" key="1">
    <citation type="journal article" date="2021" name="PeerJ">
        <title>Extensive microbial diversity within the chicken gut microbiome revealed by metagenomics and culture.</title>
        <authorList>
            <person name="Gilroy R."/>
            <person name="Ravi A."/>
            <person name="Getino M."/>
            <person name="Pursley I."/>
            <person name="Horton D.L."/>
            <person name="Alikhan N.F."/>
            <person name="Baker D."/>
            <person name="Gharbi K."/>
            <person name="Hall N."/>
            <person name="Watson M."/>
            <person name="Adriaenssens E.M."/>
            <person name="Foster-Nyarko E."/>
            <person name="Jarju S."/>
            <person name="Secka A."/>
            <person name="Antonio M."/>
            <person name="Oren A."/>
            <person name="Chaudhuri R.R."/>
            <person name="La Ragione R."/>
            <person name="Hildebrand F."/>
            <person name="Pallen M.J."/>
        </authorList>
    </citation>
    <scope>NUCLEOTIDE SEQUENCE</scope>
    <source>
        <strain evidence="2">ChiHecec1B25-7008</strain>
    </source>
</reference>
<feature type="signal peptide" evidence="1">
    <location>
        <begin position="1"/>
        <end position="21"/>
    </location>
</feature>
<proteinExistence type="predicted"/>
<dbReference type="Proteomes" id="UP000823860">
    <property type="component" value="Unassembled WGS sequence"/>
</dbReference>
<dbReference type="Pfam" id="PF11276">
    <property type="entry name" value="DUF3078"/>
    <property type="match status" value="1"/>
</dbReference>
<comment type="caution">
    <text evidence="2">The sequence shown here is derived from an EMBL/GenBank/DDBJ whole genome shotgun (WGS) entry which is preliminary data.</text>
</comment>
<accession>A0A9D2HS78</accession>
<protein>
    <submittedName>
        <fullName evidence="2">DUF3078 domain-containing protein</fullName>
    </submittedName>
</protein>
<gene>
    <name evidence="2" type="ORF">H9785_05620</name>
</gene>
<evidence type="ECO:0000256" key="1">
    <source>
        <dbReference type="SAM" id="SignalP"/>
    </source>
</evidence>